<proteinExistence type="predicted"/>
<gene>
    <name evidence="1" type="ORF">S03H2_07292</name>
</gene>
<dbReference type="AlphaFoldDB" id="X1DRP7"/>
<protein>
    <submittedName>
        <fullName evidence="1">Uncharacterized protein</fullName>
    </submittedName>
</protein>
<reference evidence="1" key="1">
    <citation type="journal article" date="2014" name="Front. Microbiol.">
        <title>High frequency of phylogenetically diverse reductive dehalogenase-homologous genes in deep subseafloor sedimentary metagenomes.</title>
        <authorList>
            <person name="Kawai M."/>
            <person name="Futagami T."/>
            <person name="Toyoda A."/>
            <person name="Takaki Y."/>
            <person name="Nishi S."/>
            <person name="Hori S."/>
            <person name="Arai W."/>
            <person name="Tsubouchi T."/>
            <person name="Morono Y."/>
            <person name="Uchiyama I."/>
            <person name="Ito T."/>
            <person name="Fujiyama A."/>
            <person name="Inagaki F."/>
            <person name="Takami H."/>
        </authorList>
    </citation>
    <scope>NUCLEOTIDE SEQUENCE</scope>
    <source>
        <strain evidence="1">Expedition CK06-06</strain>
    </source>
</reference>
<dbReference type="EMBL" id="BARU01003339">
    <property type="protein sequence ID" value="GAH22847.1"/>
    <property type="molecule type" value="Genomic_DNA"/>
</dbReference>
<name>X1DRP7_9ZZZZ</name>
<accession>X1DRP7</accession>
<evidence type="ECO:0000313" key="1">
    <source>
        <dbReference type="EMBL" id="GAH22847.1"/>
    </source>
</evidence>
<comment type="caution">
    <text evidence="1">The sequence shown here is derived from an EMBL/GenBank/DDBJ whole genome shotgun (WGS) entry which is preliminary data.</text>
</comment>
<sequence>MYVLRSYPAGFDNLGGITESVYGTTKHAIIHREAVKQVVALTRVPQGIVVVVFIGALV</sequence>
<organism evidence="1">
    <name type="scientific">marine sediment metagenome</name>
    <dbReference type="NCBI Taxonomy" id="412755"/>
    <lineage>
        <taxon>unclassified sequences</taxon>
        <taxon>metagenomes</taxon>
        <taxon>ecological metagenomes</taxon>
    </lineage>
</organism>